<evidence type="ECO:0000259" key="2">
    <source>
        <dbReference type="PROSITE" id="PS50018"/>
    </source>
</evidence>
<organism evidence="3 4">
    <name type="scientific">Trichomonas vaginalis (strain ATCC PRA-98 / G3)</name>
    <dbReference type="NCBI Taxonomy" id="412133"/>
    <lineage>
        <taxon>Eukaryota</taxon>
        <taxon>Metamonada</taxon>
        <taxon>Parabasalia</taxon>
        <taxon>Trichomonadida</taxon>
        <taxon>Trichomonadidae</taxon>
        <taxon>Trichomonas</taxon>
    </lineage>
</organism>
<gene>
    <name evidence="3" type="ORF">TVAG_281880</name>
</gene>
<dbReference type="VEuPathDB" id="TrichDB:TVAGG3_0043210"/>
<dbReference type="SMART" id="SM00323">
    <property type="entry name" value="RasGAP"/>
    <property type="match status" value="1"/>
</dbReference>
<dbReference type="InterPro" id="IPR001936">
    <property type="entry name" value="RasGAP_dom"/>
</dbReference>
<proteinExistence type="predicted"/>
<dbReference type="eggNOG" id="KOG1826">
    <property type="taxonomic scope" value="Eukaryota"/>
</dbReference>
<dbReference type="OrthoDB" id="28245at2759"/>
<dbReference type="GO" id="GO:0005096">
    <property type="term" value="F:GTPase activator activity"/>
    <property type="evidence" value="ECO:0000318"/>
    <property type="project" value="GO_Central"/>
</dbReference>
<dbReference type="GO" id="GO:1902531">
    <property type="term" value="P:regulation of intracellular signal transduction"/>
    <property type="evidence" value="ECO:0000318"/>
    <property type="project" value="GO_Central"/>
</dbReference>
<dbReference type="STRING" id="5722.A2E9Q3"/>
<dbReference type="SUPFAM" id="SSF48350">
    <property type="entry name" value="GTPase activation domain, GAP"/>
    <property type="match status" value="1"/>
</dbReference>
<keyword evidence="4" id="KW-1185">Reference proteome</keyword>
<dbReference type="KEGG" id="tva:4768523"/>
<dbReference type="VEuPathDB" id="TrichDB:TVAG_281880"/>
<evidence type="ECO:0000313" key="3">
    <source>
        <dbReference type="EMBL" id="EAY10588.1"/>
    </source>
</evidence>
<dbReference type="PROSITE" id="PS50018">
    <property type="entry name" value="RAS_GTPASE_ACTIV_2"/>
    <property type="match status" value="1"/>
</dbReference>
<evidence type="ECO:0000313" key="4">
    <source>
        <dbReference type="Proteomes" id="UP000001542"/>
    </source>
</evidence>
<dbReference type="SMR" id="A2E9Q3"/>
<keyword evidence="1" id="KW-0343">GTPase activation</keyword>
<dbReference type="Gene3D" id="1.10.506.10">
    <property type="entry name" value="GTPase Activation - p120gap, domain 1"/>
    <property type="match status" value="1"/>
</dbReference>
<sequence>MPKFEKVVGHYIELLDASICRFCERENAMSRVAQIDSDEFLKTNFNDGCIVFANLSYTDLEEIIKQLVERIVKIGTSLDTNTSRIDETKFCCYCSFAKMCLLRVDHATASKALTEFVLKYLASLSIVIFSNLKTPNSHDIQKSFSLFFGVVGNHSTRIFDIVFENFQSEIRKTSDPLQIQNTLNPFIYLSSNIESLAHSLEHLIPAVQDSSSIPDNCRVVVSQVIVDMFSFAVMSASYEFYAAFQQKQKIAPVDKLLDTLQHWDKKSNNIPFMARCSTFLTVPVDIMSGKFNQDFELITTCFERADSVTSTIETYLSALNAGFLLVSETQKLQVFGEMTSKIFTTVLSYCERAMKKILEAKPRIQKIIFVNFGLALFFYDKETFIITFLNMLLQSIVPTKGALFCKFISRLCKHRTRIEIPNEIIKSTINCIELMTKQKQDCQYMRFLFKGFISNPDFMETIMRRDHTIMQSIITAAYNNNIYQLCIALLKFFEPERLDTLVRDNQMWQYILNITTSISSLFIISSLYQTSTFTDYIPDVTFKLAQFVFCAIPEQGVEGSEDFLKRTDVRSILNHFEIIALSLMTSASSDVTKMAISIINEMLNILHQAGNYESVTMPLEAYQTLVTNCKNRSSIQAMDPYFVKSLILVKNPSSGIQTAWNTIYSYFLAVLHVIAPELKRPDTTERKVNKPVSILHDELPNCFSILMALLLQAHSKVVDFAHTFLKEGEFVGQMAVDCLPTSLLPAFYPQITKLIQETIDKMQTTPGVFNVTPENNIYIKNAMKVLRNLLRQPFYYETPIDSSAITKLTMDFTGYCNLVSITDFHILCAHLIVAVMSHYSNSVDANARRTMTNSLGWWLSKPDFSLASKNATTVLLDALTKLLDGLDFSEPQYIEKFKFFVNIATTILKAQPKLKTEIQQMLTALFRNNINIGIIHGISDCMASSKLIRTTFILAVASVLKKPEPVQPPTDQSDHPQDLIDVLFETRFQLIETLMDLVPFSRAEAVGINLLEAAVSRDIHYELMDFMIKMELKSAHEASKNAIFRGNGVASRAVGHFPRLFGQTWMTNHLRPLFNNVIAEAERGVHYQINPAKLPEGQDIEQNRKNFRGVLRKAIDTILSALKSIPLAIVRVIQILYKRINEVFDGLGIHIVFGFVFLRFILPAFSVTALVGLPPMLPEEPRACLLTISVILMASATKGSLNEKGDHMIVFNDIAAEVHTSFEKAIQELIDTDLKDAQFEEVKVDTKKVIGVLEGDFSDIRRQLETKIAELPDGDPLKKSAEKLNSIVKTVKQNQNKEAPKATSQTPGNTPALEKFLKNDFKGEPLNDMNIWFYKSIKPPSESVVLYHLINSKLPRISDPNVIFYHVFKILKLCTQNFYILADFRVFDKSQWIKPSQVAKYLEMAQGVLSKLQGVIIVTPCDNFCNFLADCSAKYNFKKVIFAKTQQQLTELLGGMPSLEVDALETFTPVESIHTARYDNNQVYVRLHNKSIQVMKNFSNLPFECFSISVYLFDALRNLQPSQDGFTFQYVTSNISLQTTEGSNLYSLLVAAVSRANQKQSTEGAVAVEKSSVQWLLLNIAFASLISSEHDIALNYAAMQLVNSTYMSFDFSRTYDPAECPEHLIPPNCRSVVLSLSFDLAQSNLNATIGFLNEFFKMTAKLPSDSITDTIPFLGPWVNNLVKSKLDEKMLNKIIKFYFSITSMQNVFNTLIWSQFHQPENMSYLFGILREMDKDLNENYEQDKEKDKTKERSTEALHLINFIAQLNPPFASKYWVDNFDSGEFSRNALHSLLMADAFVTEQVPELLFKIIIMRGMFTQQQRLDISKLLNNLLAMLTLHSNKDASQMINDVVTLYSEPNEPEFEGWASKLVRMARIISQILSTLELNEIKSKIYKKFEEKLDKTLGSVSNYIGVVFCSALYNDGKADNLVKLILQVIPFGPDDNNHVLCYSFSLLDFNDNIKAYLTLAAITMLSTTSAHSALILLNHVATVESVELLLQIPNSKEIEAVTDLPLSERPFNSLAMVAAAYDETGVCEDMIINLCESDKSMAILAVQYKPELAQFVKEFDYSEEDWPTIAAISFTSFMRNPNKDEVFEVVKSYIEKNPEAFGCFNGYQLLERRNILRLIHDNLKILEFGKIASFPKQRNLVHKVVAQIYNEVKNKPIPYDQSKQILSNLTEKI</sequence>
<dbReference type="InterPro" id="IPR039360">
    <property type="entry name" value="Ras_GTPase"/>
</dbReference>
<dbReference type="RefSeq" id="XP_001322811.1">
    <property type="nucleotide sequence ID" value="XM_001322776.1"/>
</dbReference>
<reference evidence="3" key="1">
    <citation type="submission" date="2006-10" db="EMBL/GenBank/DDBJ databases">
        <authorList>
            <person name="Amadeo P."/>
            <person name="Zhao Q."/>
            <person name="Wortman J."/>
            <person name="Fraser-Liggett C."/>
            <person name="Carlton J."/>
        </authorList>
    </citation>
    <scope>NUCLEOTIDE SEQUENCE</scope>
    <source>
        <strain evidence="3">G3</strain>
    </source>
</reference>
<reference evidence="3" key="2">
    <citation type="journal article" date="2007" name="Science">
        <title>Draft genome sequence of the sexually transmitted pathogen Trichomonas vaginalis.</title>
        <authorList>
            <person name="Carlton J.M."/>
            <person name="Hirt R.P."/>
            <person name="Silva J.C."/>
            <person name="Delcher A.L."/>
            <person name="Schatz M."/>
            <person name="Zhao Q."/>
            <person name="Wortman J.R."/>
            <person name="Bidwell S.L."/>
            <person name="Alsmark U.C.M."/>
            <person name="Besteiro S."/>
            <person name="Sicheritz-Ponten T."/>
            <person name="Noel C.J."/>
            <person name="Dacks J.B."/>
            <person name="Foster P.G."/>
            <person name="Simillion C."/>
            <person name="Van de Peer Y."/>
            <person name="Miranda-Saavedra D."/>
            <person name="Barton G.J."/>
            <person name="Westrop G.D."/>
            <person name="Mueller S."/>
            <person name="Dessi D."/>
            <person name="Fiori P.L."/>
            <person name="Ren Q."/>
            <person name="Paulsen I."/>
            <person name="Zhang H."/>
            <person name="Bastida-Corcuera F.D."/>
            <person name="Simoes-Barbosa A."/>
            <person name="Brown M.T."/>
            <person name="Hayes R.D."/>
            <person name="Mukherjee M."/>
            <person name="Okumura C.Y."/>
            <person name="Schneider R."/>
            <person name="Smith A.J."/>
            <person name="Vanacova S."/>
            <person name="Villalvazo M."/>
            <person name="Haas B.J."/>
            <person name="Pertea M."/>
            <person name="Feldblyum T.V."/>
            <person name="Utterback T.R."/>
            <person name="Shu C.L."/>
            <person name="Osoegawa K."/>
            <person name="de Jong P.J."/>
            <person name="Hrdy I."/>
            <person name="Horvathova L."/>
            <person name="Zubacova Z."/>
            <person name="Dolezal P."/>
            <person name="Malik S.B."/>
            <person name="Logsdon J.M. Jr."/>
            <person name="Henze K."/>
            <person name="Gupta A."/>
            <person name="Wang C.C."/>
            <person name="Dunne R.L."/>
            <person name="Upcroft J.A."/>
            <person name="Upcroft P."/>
            <person name="White O."/>
            <person name="Salzberg S.L."/>
            <person name="Tang P."/>
            <person name="Chiu C.-H."/>
            <person name="Lee Y.-S."/>
            <person name="Embley T.M."/>
            <person name="Coombs G.H."/>
            <person name="Mottram J.C."/>
            <person name="Tachezy J."/>
            <person name="Fraser-Liggett C.M."/>
            <person name="Johnson P.J."/>
        </authorList>
    </citation>
    <scope>NUCLEOTIDE SEQUENCE [LARGE SCALE GENOMIC DNA]</scope>
    <source>
        <strain evidence="3">G3</strain>
    </source>
</reference>
<dbReference type="InterPro" id="IPR008936">
    <property type="entry name" value="Rho_GTPase_activation_prot"/>
</dbReference>
<protein>
    <submittedName>
        <fullName evidence="3">GTPase-activator protein, putative</fullName>
    </submittedName>
</protein>
<evidence type="ECO:0000256" key="1">
    <source>
        <dbReference type="ARBA" id="ARBA00022468"/>
    </source>
</evidence>
<name>A2E9Q3_TRIV3</name>
<dbReference type="PANTHER" id="PTHR10194:SF60">
    <property type="entry name" value="RAS GTPASE-ACTIVATING PROTEIN RASKOL"/>
    <property type="match status" value="1"/>
</dbReference>
<feature type="domain" description="Ras-GAP" evidence="2">
    <location>
        <begin position="1002"/>
        <end position="1197"/>
    </location>
</feature>
<dbReference type="Proteomes" id="UP000001542">
    <property type="component" value="Unassembled WGS sequence"/>
</dbReference>
<accession>A2E9Q3</accession>
<dbReference type="Pfam" id="PF00616">
    <property type="entry name" value="RasGAP"/>
    <property type="match status" value="1"/>
</dbReference>
<dbReference type="CDD" id="cd04519">
    <property type="entry name" value="RasGAP"/>
    <property type="match status" value="1"/>
</dbReference>
<dbReference type="PANTHER" id="PTHR10194">
    <property type="entry name" value="RAS GTPASE-ACTIVATING PROTEINS"/>
    <property type="match status" value="1"/>
</dbReference>
<dbReference type="InParanoid" id="A2E9Q3"/>
<dbReference type="EMBL" id="DS113335">
    <property type="protein sequence ID" value="EAY10588.1"/>
    <property type="molecule type" value="Genomic_DNA"/>
</dbReference>